<protein>
    <submittedName>
        <fullName evidence="1">Uncharacterized protein</fullName>
    </submittedName>
</protein>
<reference evidence="1 2" key="1">
    <citation type="submission" date="2015-08" db="EMBL/GenBank/DDBJ databases">
        <title>Next Generation Sequencing and Analysis of the Genome of Puccinia sorghi L Schw, the Causal Agent of Maize Common Rust.</title>
        <authorList>
            <person name="Rochi L."/>
            <person name="Burguener G."/>
            <person name="Darino M."/>
            <person name="Turjanski A."/>
            <person name="Kreff E."/>
            <person name="Dieguez M.J."/>
            <person name="Sacco F."/>
        </authorList>
    </citation>
    <scope>NUCLEOTIDE SEQUENCE [LARGE SCALE GENOMIC DNA]</scope>
    <source>
        <strain evidence="1 2">RO10H11247</strain>
    </source>
</reference>
<gene>
    <name evidence="1" type="ORF">VP01_669g2</name>
</gene>
<dbReference type="EMBL" id="LAVV01012050">
    <property type="protein sequence ID" value="KNZ47085.1"/>
    <property type="molecule type" value="Genomic_DNA"/>
</dbReference>
<dbReference type="AlphaFoldDB" id="A0A0L6UH09"/>
<organism evidence="1 2">
    <name type="scientific">Puccinia sorghi</name>
    <dbReference type="NCBI Taxonomy" id="27349"/>
    <lineage>
        <taxon>Eukaryota</taxon>
        <taxon>Fungi</taxon>
        <taxon>Dikarya</taxon>
        <taxon>Basidiomycota</taxon>
        <taxon>Pucciniomycotina</taxon>
        <taxon>Pucciniomycetes</taxon>
        <taxon>Pucciniales</taxon>
        <taxon>Pucciniaceae</taxon>
        <taxon>Puccinia</taxon>
    </lineage>
</organism>
<comment type="caution">
    <text evidence="1">The sequence shown here is derived from an EMBL/GenBank/DDBJ whole genome shotgun (WGS) entry which is preliminary data.</text>
</comment>
<sequence length="375" mass="41286">MPAQTPPHPHSLRLTKPNKSPEDTFLCLIWSASAFRCGAFICEAVAAGLRVICKAVAAGLSIICEAVAAGLSSSCCYTRTAEADQTRISKLLLVFWGLERASEGDRADESCSRGHWWGAAGVFGYRRRFLVVGIPFQASESPKRQNIHSLFLGCSVQRAVKRECLLLGLKKDTHQSRSFRQLHMRPGIESCPQQFSSLFPLYYKLLSPPFTTLKTNSPPPSSLTMFPPRCLHSVAPRSHLHRVFPHSLTVLLPSSRRPTRSVSQQPSELLCFPKLRVVLHGLQLSHPFSAKTPLGWLPTALTAVHRSGPNDAETQTAQLRDRHQMESGIICIGHAPPHQCWSKSRSQLVPATFTLISGVPLSPSPRSSPASLKRP</sequence>
<accession>A0A0L6UH09</accession>
<evidence type="ECO:0000313" key="2">
    <source>
        <dbReference type="Proteomes" id="UP000037035"/>
    </source>
</evidence>
<evidence type="ECO:0000313" key="1">
    <source>
        <dbReference type="EMBL" id="KNZ47085.1"/>
    </source>
</evidence>
<dbReference type="VEuPathDB" id="FungiDB:VP01_669g2"/>
<dbReference type="Proteomes" id="UP000037035">
    <property type="component" value="Unassembled WGS sequence"/>
</dbReference>
<name>A0A0L6UH09_9BASI</name>
<proteinExistence type="predicted"/>
<keyword evidence="2" id="KW-1185">Reference proteome</keyword>